<keyword evidence="3" id="KW-1185">Reference proteome</keyword>
<evidence type="ECO:0000256" key="1">
    <source>
        <dbReference type="SAM" id="MobiDB-lite"/>
    </source>
</evidence>
<evidence type="ECO:0000313" key="3">
    <source>
        <dbReference type="Proteomes" id="UP000237438"/>
    </source>
</evidence>
<reference evidence="2 3" key="1">
    <citation type="submission" date="2017-10" db="EMBL/GenBank/DDBJ databases">
        <title>Development of genomic resources for the powdery mildew, Erysiphe pulchra.</title>
        <authorList>
            <person name="Wadl P.A."/>
            <person name="Mack B.M."/>
            <person name="Moore G."/>
            <person name="Beltz S.B."/>
        </authorList>
    </citation>
    <scope>NUCLEOTIDE SEQUENCE [LARGE SCALE GENOMIC DNA]</scope>
    <source>
        <strain evidence="2">Cflorida</strain>
    </source>
</reference>
<sequence>MAPPSTRRAPPDPPDTGHRIIKQKNLTTKTNNSNKSSRTIFSSLESARKAEANRNALGAPQNTEKETPSGNDIQMNDPFESPSPSADAPDIHTTQTSNLQLETPIVSNTRNNVRIASLDLDYPGSDGDSSDDDLIYEDPHYDNFPSASGKIKEALLSVSEAASPRILEARELFDTISGIIDVHCQTSDPDMPPTHVRALKDLHEELTAVARRHFEAFVKETKALSSVMPRYPKGNPKPNTDERLFLRLPKDDPLRALSGYALQSHLK</sequence>
<organism evidence="2 3">
    <name type="scientific">Erysiphe pulchra</name>
    <dbReference type="NCBI Taxonomy" id="225359"/>
    <lineage>
        <taxon>Eukaryota</taxon>
        <taxon>Fungi</taxon>
        <taxon>Dikarya</taxon>
        <taxon>Ascomycota</taxon>
        <taxon>Pezizomycotina</taxon>
        <taxon>Leotiomycetes</taxon>
        <taxon>Erysiphales</taxon>
        <taxon>Erysiphaceae</taxon>
        <taxon>Erysiphe</taxon>
    </lineage>
</organism>
<feature type="compositionally biased region" description="Polar residues" evidence="1">
    <location>
        <begin position="92"/>
        <end position="105"/>
    </location>
</feature>
<name>A0A2S4PKK6_9PEZI</name>
<gene>
    <name evidence="2" type="ORF">EPUL_005828</name>
</gene>
<dbReference type="Proteomes" id="UP000237438">
    <property type="component" value="Unassembled WGS sequence"/>
</dbReference>
<dbReference type="AlphaFoldDB" id="A0A2S4PKK6"/>
<evidence type="ECO:0000313" key="2">
    <source>
        <dbReference type="EMBL" id="POS82561.1"/>
    </source>
</evidence>
<protein>
    <submittedName>
        <fullName evidence="2">Uncharacterized protein</fullName>
    </submittedName>
</protein>
<dbReference type="EMBL" id="PEDP01002603">
    <property type="protein sequence ID" value="POS82561.1"/>
    <property type="molecule type" value="Genomic_DNA"/>
</dbReference>
<feature type="region of interest" description="Disordered" evidence="1">
    <location>
        <begin position="1"/>
        <end position="105"/>
    </location>
</feature>
<comment type="caution">
    <text evidence="2">The sequence shown here is derived from an EMBL/GenBank/DDBJ whole genome shotgun (WGS) entry which is preliminary data.</text>
</comment>
<accession>A0A2S4PKK6</accession>
<feature type="compositionally biased region" description="Low complexity" evidence="1">
    <location>
        <begin position="24"/>
        <end position="37"/>
    </location>
</feature>
<proteinExistence type="predicted"/>
<feature type="non-terminal residue" evidence="2">
    <location>
        <position position="267"/>
    </location>
</feature>